<sequence length="499" mass="55369">MISLTADEVHALMNKPSNVRNISVIGHVDSGKTVLTDCLLAKAGITSPSEVGVAHLTNTHSDENEIRVTKSSSVPLYAELNDEDIKDIASQKTDGKDFLINLINVPDFIDSIDPSHEATAALLVIDGALIVVDAMGPIPPYTTTVIYEAIRQRIKPALVINNVHRAFRELVDAPEAREELYRLLARRIEDVNHRISNGSANLDGPIFDGPYFDGHADPGLGLVAFSSGPQGWAFNVRQFASRYAKKFGIDSNKLTRLLWGENYYNPDTKQWTRNGTHDGKKLERSFNQFILDPIFKLFKATRDLKMDEVDRLLVMLDIKLSAKDKAKEGDELFKAVMQAFLPASDCLLEMAILHLPSPLTAQKYRVDTLYRGPKDDEAANGIRECDPKGPLMLYVSLVQPTSDEGRFYAFGRVFSGTIRSGLKVRIQGQKYTPGSKDDLLVKAIERTVLNVSRKLVSINDIPAGNVIGLVDDNNFPLKWATLTTSETASNMDRNEGRKE</sequence>
<organism evidence="1 2">
    <name type="scientific">Zarea fungicola</name>
    <dbReference type="NCBI Taxonomy" id="93591"/>
    <lineage>
        <taxon>Eukaryota</taxon>
        <taxon>Fungi</taxon>
        <taxon>Dikarya</taxon>
        <taxon>Ascomycota</taxon>
        <taxon>Pezizomycotina</taxon>
        <taxon>Sordariomycetes</taxon>
        <taxon>Hypocreomycetidae</taxon>
        <taxon>Hypocreales</taxon>
        <taxon>Cordycipitaceae</taxon>
        <taxon>Zarea</taxon>
    </lineage>
</organism>
<reference evidence="1" key="1">
    <citation type="submission" date="2022-08" db="EMBL/GenBank/DDBJ databases">
        <title>Genome Sequence of Lecanicillium fungicola.</title>
        <authorList>
            <person name="Buettner E."/>
        </authorList>
    </citation>
    <scope>NUCLEOTIDE SEQUENCE</scope>
    <source>
        <strain evidence="1">Babe33</strain>
    </source>
</reference>
<evidence type="ECO:0000313" key="2">
    <source>
        <dbReference type="Proteomes" id="UP001143910"/>
    </source>
</evidence>
<dbReference type="EMBL" id="JANJQO010000842">
    <property type="protein sequence ID" value="KAJ2974338.1"/>
    <property type="molecule type" value="Genomic_DNA"/>
</dbReference>
<comment type="caution">
    <text evidence="1">The sequence shown here is derived from an EMBL/GenBank/DDBJ whole genome shotgun (WGS) entry which is preliminary data.</text>
</comment>
<proteinExistence type="predicted"/>
<keyword evidence="2" id="KW-1185">Reference proteome</keyword>
<dbReference type="Proteomes" id="UP001143910">
    <property type="component" value="Unassembled WGS sequence"/>
</dbReference>
<gene>
    <name evidence="1" type="ORF">NQ176_g6107</name>
</gene>
<protein>
    <submittedName>
        <fullName evidence="1">Uncharacterized protein</fullName>
    </submittedName>
</protein>
<accession>A0ACC1N5R9</accession>
<evidence type="ECO:0000313" key="1">
    <source>
        <dbReference type="EMBL" id="KAJ2974338.1"/>
    </source>
</evidence>
<name>A0ACC1N5R9_9HYPO</name>